<reference evidence="2 3" key="1">
    <citation type="submission" date="2018-04" db="EMBL/GenBank/DDBJ databases">
        <title>The genome of golden apple snail Pomacea canaliculata provides insight into stress tolerance and invasive adaptation.</title>
        <authorList>
            <person name="Liu C."/>
            <person name="Liu B."/>
            <person name="Ren Y."/>
            <person name="Zhang Y."/>
            <person name="Wang H."/>
            <person name="Li S."/>
            <person name="Jiang F."/>
            <person name="Yin L."/>
            <person name="Zhang G."/>
            <person name="Qian W."/>
            <person name="Fan W."/>
        </authorList>
    </citation>
    <scope>NUCLEOTIDE SEQUENCE [LARGE SCALE GENOMIC DNA]</scope>
    <source>
        <strain evidence="2">SZHN2017</strain>
        <tissue evidence="2">Muscle</tissue>
    </source>
</reference>
<dbReference type="GO" id="GO:0006801">
    <property type="term" value="P:superoxide metabolic process"/>
    <property type="evidence" value="ECO:0007669"/>
    <property type="project" value="InterPro"/>
</dbReference>
<evidence type="ECO:0000259" key="1">
    <source>
        <dbReference type="Pfam" id="PF00080"/>
    </source>
</evidence>
<proteinExistence type="predicted"/>
<dbReference type="SUPFAM" id="SSF49329">
    <property type="entry name" value="Cu,Zn superoxide dismutase-like"/>
    <property type="match status" value="4"/>
</dbReference>
<dbReference type="Pfam" id="PF00080">
    <property type="entry name" value="Sod_Cu"/>
    <property type="match status" value="2"/>
</dbReference>
<sequence length="1014" mass="108185">MYCETAVWRVESATTLRAEVSVGGVKGSITFTQTTPGTSVTVIFALSGRSLPSGLTWELRNFRVNMDARQPCSDSSLGPRVLPTVAGVAMNSTTSGFDLSGAKSIEGLSVVLLNSSRLPVACATVENTGTYVTARAIFRSNVLGVVVFRQVAGAMPSAAVTRVISDLYFDNSVMGTQSLDWRIVESSGDCSTVSLAVGMVTNCTSSHTSCAVGDLTGKLGRVTVGTASSSTRMSLLDLNLPLSGFNSVTTGTKRLVLYKSGQTTPTACADIRLYPPRTGRAEFSDDGVKGFVVLTQDSPFDPVVVVVNLTIPSATAGGYHVHEWPVPQRVVANQQVCSAAAVAGHFNPFARDYKTSPPPAPAAGTEDEYEVGDLSGKFGMLSGLSEKKATYRDWNLQLFGPRSVLGRSLVIHKDLPNTPRWVCTNIRPTVTLVSALATFTFPVIGHVLFQQPVGEEDADTSVFVEMDYADGSTNITDAHSWAIHATFHSDDQLHGNPSMRCLSTGDVINPYTVATSGYVEQCTTGNPLRCMLGDMGRKHGRLSVRATGGERSRAFFTDVNLPLSGGKSIVGKSVVLMASSSDVVRLSCANILPVMPRVVSGLNAQVLMTQNVGVIREPTFVYLNMTLLPQGDSRLQVSPLLLSKTSCPAANSVFNPFAVVAPSSPSPTLDQYPVGDISGKFGVVSPSSRSRELMDSSLDLFGPRSVAGRAITLMSGSNIINCSELMDTMRVGGMQMKAKAVFNGDVTGQISLSQYLYPDGTMSDTTVKVELRMTNGLQTNDHNWHTHENLVSGDGNADTNRCMSTGGHYNPFRVNVTANYQECSELNPLRCELGDQSGKLGTYSMNSGIKLGSDTFLPLAGQYGVVGRSIVVHAPNKGAARLACADIFPDETSNYIDVSITSRPQINRTTISNTYADALSTGRYNIAVDINQIVPNVCTTIRVFFLGLKGAENMRSFQLMLRNKNMGPYTPTMVCNDVSSNAPPASSASTPALDLMLLGSLIVLVVKSRLMGLI</sequence>
<dbReference type="AlphaFoldDB" id="A0A2T7P810"/>
<evidence type="ECO:0000313" key="2">
    <source>
        <dbReference type="EMBL" id="PVD29565.1"/>
    </source>
</evidence>
<dbReference type="PANTHER" id="PTHR20910">
    <property type="entry name" value="AGAP001623-PA"/>
    <property type="match status" value="1"/>
</dbReference>
<dbReference type="InterPro" id="IPR001424">
    <property type="entry name" value="SOD_Cu_Zn_dom"/>
</dbReference>
<dbReference type="STRING" id="400727.A0A2T7P810"/>
<gene>
    <name evidence="2" type="ORF">C0Q70_08819</name>
</gene>
<dbReference type="GO" id="GO:0046872">
    <property type="term" value="F:metal ion binding"/>
    <property type="evidence" value="ECO:0007669"/>
    <property type="project" value="InterPro"/>
</dbReference>
<dbReference type="Gene3D" id="2.60.40.200">
    <property type="entry name" value="Superoxide dismutase, copper/zinc binding domain"/>
    <property type="match status" value="5"/>
</dbReference>
<comment type="caution">
    <text evidence="2">The sequence shown here is derived from an EMBL/GenBank/DDBJ whole genome shotgun (WGS) entry which is preliminary data.</text>
</comment>
<dbReference type="OrthoDB" id="159229at2759"/>
<dbReference type="InterPro" id="IPR036423">
    <property type="entry name" value="SOD-like_Cu/Zn_dom_sf"/>
</dbReference>
<dbReference type="InterPro" id="IPR053257">
    <property type="entry name" value="Cu-only_SOD"/>
</dbReference>
<dbReference type="EMBL" id="PZQS01000005">
    <property type="protein sequence ID" value="PVD29565.1"/>
    <property type="molecule type" value="Genomic_DNA"/>
</dbReference>
<dbReference type="PANTHER" id="PTHR20910:SF1">
    <property type="entry name" value="SUPEROXIDE DISMUTASE COPPER_ZINC BINDING DOMAIN-CONTAINING PROTEIN"/>
    <property type="match status" value="1"/>
</dbReference>
<keyword evidence="3" id="KW-1185">Reference proteome</keyword>
<name>A0A2T7P810_POMCA</name>
<protein>
    <recommendedName>
        <fullName evidence="1">Superoxide dismutase copper/zinc binding domain-containing protein</fullName>
    </recommendedName>
</protein>
<feature type="domain" description="Superoxide dismutase copper/zinc binding" evidence="1">
    <location>
        <begin position="288"/>
        <end position="414"/>
    </location>
</feature>
<accession>A0A2T7P810</accession>
<feature type="domain" description="Superoxide dismutase copper/zinc binding" evidence="1">
    <location>
        <begin position="747"/>
        <end position="876"/>
    </location>
</feature>
<dbReference type="Proteomes" id="UP000245119">
    <property type="component" value="Linkage Group LG5"/>
</dbReference>
<evidence type="ECO:0000313" key="3">
    <source>
        <dbReference type="Proteomes" id="UP000245119"/>
    </source>
</evidence>
<organism evidence="2 3">
    <name type="scientific">Pomacea canaliculata</name>
    <name type="common">Golden apple snail</name>
    <dbReference type="NCBI Taxonomy" id="400727"/>
    <lineage>
        <taxon>Eukaryota</taxon>
        <taxon>Metazoa</taxon>
        <taxon>Spiralia</taxon>
        <taxon>Lophotrochozoa</taxon>
        <taxon>Mollusca</taxon>
        <taxon>Gastropoda</taxon>
        <taxon>Caenogastropoda</taxon>
        <taxon>Architaenioglossa</taxon>
        <taxon>Ampullarioidea</taxon>
        <taxon>Ampullariidae</taxon>
        <taxon>Pomacea</taxon>
    </lineage>
</organism>